<comment type="caution">
    <text evidence="1">The sequence shown here is derived from an EMBL/GenBank/DDBJ whole genome shotgun (WGS) entry which is preliminary data.</text>
</comment>
<evidence type="ECO:0000313" key="2">
    <source>
        <dbReference type="Proteomes" id="UP000324800"/>
    </source>
</evidence>
<evidence type="ECO:0000313" key="1">
    <source>
        <dbReference type="EMBL" id="KAA6380712.1"/>
    </source>
</evidence>
<dbReference type="AlphaFoldDB" id="A0A5J4VE27"/>
<reference evidence="1 2" key="1">
    <citation type="submission" date="2019-03" db="EMBL/GenBank/DDBJ databases">
        <title>Single cell metagenomics reveals metabolic interactions within the superorganism composed of flagellate Streblomastix strix and complex community of Bacteroidetes bacteria on its surface.</title>
        <authorList>
            <person name="Treitli S.C."/>
            <person name="Kolisko M."/>
            <person name="Husnik F."/>
            <person name="Keeling P."/>
            <person name="Hampl V."/>
        </authorList>
    </citation>
    <scope>NUCLEOTIDE SEQUENCE [LARGE SCALE GENOMIC DNA]</scope>
    <source>
        <strain evidence="1">ST1C</strain>
    </source>
</reference>
<protein>
    <submittedName>
        <fullName evidence="1">Uncharacterized protein</fullName>
    </submittedName>
</protein>
<dbReference type="EMBL" id="SNRW01007747">
    <property type="protein sequence ID" value="KAA6380712.1"/>
    <property type="molecule type" value="Genomic_DNA"/>
</dbReference>
<organism evidence="1 2">
    <name type="scientific">Streblomastix strix</name>
    <dbReference type="NCBI Taxonomy" id="222440"/>
    <lineage>
        <taxon>Eukaryota</taxon>
        <taxon>Metamonada</taxon>
        <taxon>Preaxostyla</taxon>
        <taxon>Oxymonadida</taxon>
        <taxon>Streblomastigidae</taxon>
        <taxon>Streblomastix</taxon>
    </lineage>
</organism>
<accession>A0A5J4VE27</accession>
<proteinExistence type="predicted"/>
<name>A0A5J4VE27_9EUKA</name>
<dbReference type="Proteomes" id="UP000324800">
    <property type="component" value="Unassembled WGS sequence"/>
</dbReference>
<sequence length="159" mass="18058">MITVLTMIRIKVMVGILFIQLHSYCVQMKTLTFRRPSPNPLWCYPLDLSPMYLNAQLLQAQKSQCELNYYQVKFVVNSGGYIGVNQLQSVLCELSLFHNGYQSSKILLVRAIPGESINLPFTYLGSQTCNSEFQLWKLDQKVGWPAELGAGGVNKLDYQ</sequence>
<gene>
    <name evidence="1" type="ORF">EZS28_023760</name>
</gene>
<feature type="non-terminal residue" evidence="1">
    <location>
        <position position="159"/>
    </location>
</feature>